<organism evidence="2 3">
    <name type="scientific">Chionoecetes opilio</name>
    <name type="common">Atlantic snow crab</name>
    <name type="synonym">Cancer opilio</name>
    <dbReference type="NCBI Taxonomy" id="41210"/>
    <lineage>
        <taxon>Eukaryota</taxon>
        <taxon>Metazoa</taxon>
        <taxon>Ecdysozoa</taxon>
        <taxon>Arthropoda</taxon>
        <taxon>Crustacea</taxon>
        <taxon>Multicrustacea</taxon>
        <taxon>Malacostraca</taxon>
        <taxon>Eumalacostraca</taxon>
        <taxon>Eucarida</taxon>
        <taxon>Decapoda</taxon>
        <taxon>Pleocyemata</taxon>
        <taxon>Brachyura</taxon>
        <taxon>Eubrachyura</taxon>
        <taxon>Majoidea</taxon>
        <taxon>Majidae</taxon>
        <taxon>Chionoecetes</taxon>
    </lineage>
</organism>
<comment type="caution">
    <text evidence="2">The sequence shown here is derived from an EMBL/GenBank/DDBJ whole genome shotgun (WGS) entry which is preliminary data.</text>
</comment>
<feature type="transmembrane region" description="Helical" evidence="1">
    <location>
        <begin position="54"/>
        <end position="73"/>
    </location>
</feature>
<keyword evidence="1" id="KW-0812">Transmembrane</keyword>
<evidence type="ECO:0000313" key="3">
    <source>
        <dbReference type="Proteomes" id="UP000770661"/>
    </source>
</evidence>
<proteinExistence type="predicted"/>
<name>A0A8J4XP03_CHIOP</name>
<keyword evidence="1" id="KW-1133">Transmembrane helix</keyword>
<gene>
    <name evidence="2" type="ORF">GWK47_021931</name>
</gene>
<feature type="transmembrane region" description="Helical" evidence="1">
    <location>
        <begin position="7"/>
        <end position="34"/>
    </location>
</feature>
<sequence>MSPIIPFLAVVALQSGIPVAVIGSMVAASMLMVVVMKPFLAVLADTFPSYRRTIFLMTLVVVVWGASVSLNFVTPMKGFSKGAGAAEACPGDCCSPPTTPGVHRAWGVGGRGEGPRCLGVGTTGSFDVYTAARDGTFAFNTAVSVTDAIIVDTIGKMGTMGIQRAWAHLAGG</sequence>
<evidence type="ECO:0000313" key="2">
    <source>
        <dbReference type="EMBL" id="KAG0710859.1"/>
    </source>
</evidence>
<keyword evidence="3" id="KW-1185">Reference proteome</keyword>
<dbReference type="OrthoDB" id="10029266at2759"/>
<keyword evidence="1" id="KW-0472">Membrane</keyword>
<dbReference type="EMBL" id="JACEEZ010023829">
    <property type="protein sequence ID" value="KAG0710859.1"/>
    <property type="molecule type" value="Genomic_DNA"/>
</dbReference>
<evidence type="ECO:0000256" key="1">
    <source>
        <dbReference type="SAM" id="Phobius"/>
    </source>
</evidence>
<protein>
    <submittedName>
        <fullName evidence="2">Uncharacterized protein</fullName>
    </submittedName>
</protein>
<dbReference type="Proteomes" id="UP000770661">
    <property type="component" value="Unassembled WGS sequence"/>
</dbReference>
<dbReference type="AlphaFoldDB" id="A0A8J4XP03"/>
<accession>A0A8J4XP03</accession>
<reference evidence="2" key="1">
    <citation type="submission" date="2020-07" db="EMBL/GenBank/DDBJ databases">
        <title>The High-quality genome of the commercially important snow crab, Chionoecetes opilio.</title>
        <authorList>
            <person name="Jeong J.-H."/>
            <person name="Ryu S."/>
        </authorList>
    </citation>
    <scope>NUCLEOTIDE SEQUENCE</scope>
    <source>
        <strain evidence="2">MADBK_172401_WGS</strain>
        <tissue evidence="2">Digestive gland</tissue>
    </source>
</reference>